<dbReference type="Proteomes" id="UP000823904">
    <property type="component" value="Unassembled WGS sequence"/>
</dbReference>
<dbReference type="EC" id="3.2.2.15" evidence="2"/>
<dbReference type="SMART" id="SM00986">
    <property type="entry name" value="UDG"/>
    <property type="match status" value="1"/>
</dbReference>
<keyword evidence="2" id="KW-0326">Glycosidase</keyword>
<reference evidence="2" key="2">
    <citation type="submission" date="2021-04" db="EMBL/GenBank/DDBJ databases">
        <authorList>
            <person name="Gilroy R."/>
        </authorList>
    </citation>
    <scope>NUCLEOTIDE SEQUENCE</scope>
    <source>
        <strain evidence="2">ChiSjej3B21-8574</strain>
    </source>
</reference>
<dbReference type="GO" id="GO:0033958">
    <property type="term" value="F:DNA-deoxyinosine glycosylase activity"/>
    <property type="evidence" value="ECO:0007669"/>
    <property type="project" value="UniProtKB-EC"/>
</dbReference>
<dbReference type="InterPro" id="IPR005122">
    <property type="entry name" value="Uracil-DNA_glycosylase-like"/>
</dbReference>
<gene>
    <name evidence="2" type="ORF">H9754_03145</name>
</gene>
<dbReference type="SUPFAM" id="SSF52141">
    <property type="entry name" value="Uracil-DNA glycosylase-like"/>
    <property type="match status" value="1"/>
</dbReference>
<feature type="domain" description="Uracil-DNA glycosylase-like" evidence="1">
    <location>
        <begin position="9"/>
        <end position="159"/>
    </location>
</feature>
<dbReference type="Gene3D" id="3.40.470.10">
    <property type="entry name" value="Uracil-DNA glycosylase-like domain"/>
    <property type="match status" value="1"/>
</dbReference>
<accession>A0A9D2PHY9</accession>
<name>A0A9D2PHY9_9FIRM</name>
<dbReference type="EMBL" id="DWWD01000016">
    <property type="protein sequence ID" value="HJC49569.1"/>
    <property type="molecule type" value="Genomic_DNA"/>
</dbReference>
<organism evidence="2 3">
    <name type="scientific">Candidatus Anaerostipes avistercoris</name>
    <dbReference type="NCBI Taxonomy" id="2838462"/>
    <lineage>
        <taxon>Bacteria</taxon>
        <taxon>Bacillati</taxon>
        <taxon>Bacillota</taxon>
        <taxon>Clostridia</taxon>
        <taxon>Lachnospirales</taxon>
        <taxon>Lachnospiraceae</taxon>
        <taxon>Anaerostipes</taxon>
    </lineage>
</organism>
<evidence type="ECO:0000259" key="1">
    <source>
        <dbReference type="SMART" id="SM00986"/>
    </source>
</evidence>
<evidence type="ECO:0000313" key="2">
    <source>
        <dbReference type="EMBL" id="HJC49569.1"/>
    </source>
</evidence>
<proteinExistence type="predicted"/>
<dbReference type="InterPro" id="IPR026353">
    <property type="entry name" value="Hypoxan-DNA_Glyclase"/>
</dbReference>
<dbReference type="NCBIfam" id="TIGR04274">
    <property type="entry name" value="hypoxanDNAglyco"/>
    <property type="match status" value="1"/>
</dbReference>
<dbReference type="AlphaFoldDB" id="A0A9D2PHY9"/>
<comment type="caution">
    <text evidence="2">The sequence shown here is derived from an EMBL/GenBank/DDBJ whole genome shotgun (WGS) entry which is preliminary data.</text>
</comment>
<evidence type="ECO:0000313" key="3">
    <source>
        <dbReference type="Proteomes" id="UP000823904"/>
    </source>
</evidence>
<keyword evidence="2" id="KW-0378">Hydrolase</keyword>
<dbReference type="Pfam" id="PF03167">
    <property type="entry name" value="UDG"/>
    <property type="match status" value="1"/>
</dbReference>
<dbReference type="InterPro" id="IPR036895">
    <property type="entry name" value="Uracil-DNA_glycosylase-like_sf"/>
</dbReference>
<dbReference type="CDD" id="cd10032">
    <property type="entry name" value="UDG-F6_HDG"/>
    <property type="match status" value="1"/>
</dbReference>
<sequence>MEHVIHQIPPVFNHQSEILILGSFPSVKSREAGFFYHHPRNRFWKVLSILMEDSLPETVEDKKIFLLKHHIAVWDVIASCDIHGSSDSSIKNAVPNDFSHILKAAPVRQIYTNGGTAFQLYKKYCEPVTGSPAVRLPSTSPANASYSLERLLEAWKVILPS</sequence>
<dbReference type="SMART" id="SM00987">
    <property type="entry name" value="UreE_C"/>
    <property type="match status" value="1"/>
</dbReference>
<reference evidence="2" key="1">
    <citation type="journal article" date="2021" name="PeerJ">
        <title>Extensive microbial diversity within the chicken gut microbiome revealed by metagenomics and culture.</title>
        <authorList>
            <person name="Gilroy R."/>
            <person name="Ravi A."/>
            <person name="Getino M."/>
            <person name="Pursley I."/>
            <person name="Horton D.L."/>
            <person name="Alikhan N.F."/>
            <person name="Baker D."/>
            <person name="Gharbi K."/>
            <person name="Hall N."/>
            <person name="Watson M."/>
            <person name="Adriaenssens E.M."/>
            <person name="Foster-Nyarko E."/>
            <person name="Jarju S."/>
            <person name="Secka A."/>
            <person name="Antonio M."/>
            <person name="Oren A."/>
            <person name="Chaudhuri R.R."/>
            <person name="La Ragione R."/>
            <person name="Hildebrand F."/>
            <person name="Pallen M.J."/>
        </authorList>
    </citation>
    <scope>NUCLEOTIDE SEQUENCE</scope>
    <source>
        <strain evidence="2">ChiSjej3B21-8574</strain>
    </source>
</reference>
<protein>
    <submittedName>
        <fullName evidence="2">DNA-deoxyinosine glycosylase</fullName>
        <ecNumber evidence="2">3.2.2.15</ecNumber>
    </submittedName>
</protein>